<keyword evidence="3" id="KW-1185">Reference proteome</keyword>
<feature type="transmembrane region" description="Helical" evidence="1">
    <location>
        <begin position="115"/>
        <end position="133"/>
    </location>
</feature>
<dbReference type="PANTHER" id="PTHR37814:SF1">
    <property type="entry name" value="MEMBRANE PROTEIN"/>
    <property type="match status" value="1"/>
</dbReference>
<dbReference type="PANTHER" id="PTHR37814">
    <property type="entry name" value="CONSERVED MEMBRANE PROTEIN"/>
    <property type="match status" value="1"/>
</dbReference>
<feature type="transmembrane region" description="Helical" evidence="1">
    <location>
        <begin position="327"/>
        <end position="344"/>
    </location>
</feature>
<dbReference type="KEGG" id="cle:Clole_3697"/>
<evidence type="ECO:0008006" key="4">
    <source>
        <dbReference type="Google" id="ProtNLM"/>
    </source>
</evidence>
<evidence type="ECO:0000256" key="1">
    <source>
        <dbReference type="SAM" id="Phobius"/>
    </source>
</evidence>
<feature type="transmembrane region" description="Helical" evidence="1">
    <location>
        <begin position="145"/>
        <end position="162"/>
    </location>
</feature>
<keyword evidence="1" id="KW-1133">Transmembrane helix</keyword>
<feature type="transmembrane region" description="Helical" evidence="1">
    <location>
        <begin position="82"/>
        <end position="103"/>
    </location>
</feature>
<dbReference type="RefSeq" id="WP_013658656.1">
    <property type="nucleotide sequence ID" value="NC_015275.1"/>
</dbReference>
<dbReference type="STRING" id="642492.Clole_3697"/>
<name>F2JHN8_CELLD</name>
<feature type="transmembrane region" description="Helical" evidence="1">
    <location>
        <begin position="36"/>
        <end position="61"/>
    </location>
</feature>
<feature type="transmembrane region" description="Helical" evidence="1">
    <location>
        <begin position="219"/>
        <end position="242"/>
    </location>
</feature>
<sequence length="347" mass="38884">MKNIVLIMQIAMIFIGSIVGAGVCSGRELNQFFATYGIGGFAGLILCGLLYIVFGKLIILITDKFKVNSYNEFVDLVCPKPVAKFTNIVLTLFLLSSTSIILAGSGSIMHQYFHVPKWLGVIIMIGCSSIFLLRNTEGLFEVNSLVVPTLIVVMTAIFFAYIKDNPMTSTYSYLQLMPRQKTNLLVSTLVYVSFNILTIIGVIVPLTNELKKPKQIIKGIILGSIVLTVIGIYITFLMLVNPFHPQLYEVPLLGLAMEMNKILQLGMLGIMWLEMFSSQVSNVYSLSYFLKNKYKVPYNKGIFLVVLIATPFSMIGFAKLVEFLYPMYGVLSLVFLFYCTLFFIKNK</sequence>
<dbReference type="eggNOG" id="COG3949">
    <property type="taxonomic scope" value="Bacteria"/>
</dbReference>
<dbReference type="EMBL" id="CP002582">
    <property type="protein sequence ID" value="ADZ85380.1"/>
    <property type="molecule type" value="Genomic_DNA"/>
</dbReference>
<dbReference type="AlphaFoldDB" id="F2JHN8"/>
<gene>
    <name evidence="2" type="ordered locus">Clole_3697</name>
</gene>
<evidence type="ECO:0000313" key="2">
    <source>
        <dbReference type="EMBL" id="ADZ85380.1"/>
    </source>
</evidence>
<organism evidence="2 3">
    <name type="scientific">Cellulosilyticum lentocellum (strain ATCC 49066 / DSM 5427 / NCIMB 11756 / RHM5)</name>
    <name type="common">Clostridium lentocellum</name>
    <dbReference type="NCBI Taxonomy" id="642492"/>
    <lineage>
        <taxon>Bacteria</taxon>
        <taxon>Bacillati</taxon>
        <taxon>Bacillota</taxon>
        <taxon>Clostridia</taxon>
        <taxon>Lachnospirales</taxon>
        <taxon>Cellulosilyticaceae</taxon>
        <taxon>Cellulosilyticum</taxon>
    </lineage>
</organism>
<accession>F2JHN8</accession>
<evidence type="ECO:0000313" key="3">
    <source>
        <dbReference type="Proteomes" id="UP000008467"/>
    </source>
</evidence>
<proteinExistence type="predicted"/>
<protein>
    <recommendedName>
        <fullName evidence="4">Transporter</fullName>
    </recommendedName>
</protein>
<keyword evidence="1" id="KW-0812">Transmembrane</keyword>
<keyword evidence="1" id="KW-0472">Membrane</keyword>
<feature type="transmembrane region" description="Helical" evidence="1">
    <location>
        <begin position="262"/>
        <end position="290"/>
    </location>
</feature>
<dbReference type="Proteomes" id="UP000008467">
    <property type="component" value="Chromosome"/>
</dbReference>
<feature type="transmembrane region" description="Helical" evidence="1">
    <location>
        <begin position="182"/>
        <end position="207"/>
    </location>
</feature>
<dbReference type="InterPro" id="IPR038728">
    <property type="entry name" value="YkvI-like"/>
</dbReference>
<dbReference type="HOGENOM" id="CLU_043930_0_0_9"/>
<feature type="transmembrane region" description="Helical" evidence="1">
    <location>
        <begin position="302"/>
        <end position="321"/>
    </location>
</feature>
<reference evidence="2 3" key="1">
    <citation type="journal article" date="2011" name="J. Bacteriol.">
        <title>Complete genome sequence of the cellulose-degrading bacterium Cellulosilyticum lentocellum.</title>
        <authorList>
            <consortium name="US DOE Joint Genome Institute"/>
            <person name="Miller D.A."/>
            <person name="Suen G."/>
            <person name="Bruce D."/>
            <person name="Copeland A."/>
            <person name="Cheng J.F."/>
            <person name="Detter C."/>
            <person name="Goodwin L.A."/>
            <person name="Han C.S."/>
            <person name="Hauser L.J."/>
            <person name="Land M.L."/>
            <person name="Lapidus A."/>
            <person name="Lucas S."/>
            <person name="Meincke L."/>
            <person name="Pitluck S."/>
            <person name="Tapia R."/>
            <person name="Teshima H."/>
            <person name="Woyke T."/>
            <person name="Fox B.G."/>
            <person name="Angert E.R."/>
            <person name="Currie C.R."/>
        </authorList>
    </citation>
    <scope>NUCLEOTIDE SEQUENCE [LARGE SCALE GENOMIC DNA]</scope>
    <source>
        <strain evidence="3">ATCC 49066 / DSM 5427 / NCIMB 11756 / RHM5</strain>
    </source>
</reference>